<dbReference type="InterPro" id="IPR052158">
    <property type="entry name" value="INH-QAR"/>
</dbReference>
<dbReference type="OrthoDB" id="543156at2759"/>
<dbReference type="EMBL" id="JAABOA010001476">
    <property type="protein sequence ID" value="KAF9581467.1"/>
    <property type="molecule type" value="Genomic_DNA"/>
</dbReference>
<dbReference type="InterPro" id="IPR002818">
    <property type="entry name" value="DJ-1/PfpI"/>
</dbReference>
<comment type="caution">
    <text evidence="2">The sequence shown here is derived from an EMBL/GenBank/DDBJ whole genome shotgun (WGS) entry which is preliminary data.</text>
</comment>
<dbReference type="Proteomes" id="UP000780801">
    <property type="component" value="Unassembled WGS sequence"/>
</dbReference>
<evidence type="ECO:0000313" key="2">
    <source>
        <dbReference type="EMBL" id="KAF9581467.1"/>
    </source>
</evidence>
<accession>A0A9P6FTM7</accession>
<feature type="non-terminal residue" evidence="2">
    <location>
        <position position="1"/>
    </location>
</feature>
<dbReference type="PANTHER" id="PTHR43130:SF15">
    <property type="entry name" value="THIJ_PFPI FAMILY PROTEIN (AFU_ORTHOLOGUE AFUA_5G14240)"/>
    <property type="match status" value="1"/>
</dbReference>
<evidence type="ECO:0000259" key="1">
    <source>
        <dbReference type="Pfam" id="PF01965"/>
    </source>
</evidence>
<reference evidence="2" key="1">
    <citation type="journal article" date="2020" name="Fungal Divers.">
        <title>Resolving the Mortierellaceae phylogeny through synthesis of multi-gene phylogenetics and phylogenomics.</title>
        <authorList>
            <person name="Vandepol N."/>
            <person name="Liber J."/>
            <person name="Desiro A."/>
            <person name="Na H."/>
            <person name="Kennedy M."/>
            <person name="Barry K."/>
            <person name="Grigoriev I.V."/>
            <person name="Miller A.N."/>
            <person name="O'Donnell K."/>
            <person name="Stajich J.E."/>
            <person name="Bonito G."/>
        </authorList>
    </citation>
    <scope>NUCLEOTIDE SEQUENCE</scope>
    <source>
        <strain evidence="2">KOD1015</strain>
    </source>
</reference>
<organism evidence="2 3">
    <name type="scientific">Lunasporangiospora selenospora</name>
    <dbReference type="NCBI Taxonomy" id="979761"/>
    <lineage>
        <taxon>Eukaryota</taxon>
        <taxon>Fungi</taxon>
        <taxon>Fungi incertae sedis</taxon>
        <taxon>Mucoromycota</taxon>
        <taxon>Mortierellomycotina</taxon>
        <taxon>Mortierellomycetes</taxon>
        <taxon>Mortierellales</taxon>
        <taxon>Mortierellaceae</taxon>
        <taxon>Lunasporangiospora</taxon>
    </lineage>
</organism>
<dbReference type="Pfam" id="PF01965">
    <property type="entry name" value="DJ-1_PfpI"/>
    <property type="match status" value="1"/>
</dbReference>
<feature type="domain" description="DJ-1/PfpI" evidence="1">
    <location>
        <begin position="26"/>
        <end position="124"/>
    </location>
</feature>
<dbReference type="InterPro" id="IPR029062">
    <property type="entry name" value="Class_I_gatase-like"/>
</dbReference>
<keyword evidence="3" id="KW-1185">Reference proteome</keyword>
<gene>
    <name evidence="2" type="ORF">BGW38_001494</name>
</gene>
<sequence length="125" mass="13637">MSANIAPHGPLPKLPEGNTKIQLGALVFDGFDLLDVMGPMRIFGEENNKLDIVINFISSSLEPVRSTQQVTITPHYTLDTAPKMDLFFIPGGIGTRTYANNSDLLNKVIARIQEATWCMTVCTGA</sequence>
<name>A0A9P6FTM7_9FUNG</name>
<dbReference type="AlphaFoldDB" id="A0A9P6FTM7"/>
<dbReference type="Gene3D" id="3.40.50.880">
    <property type="match status" value="1"/>
</dbReference>
<dbReference type="PANTHER" id="PTHR43130">
    <property type="entry name" value="ARAC-FAMILY TRANSCRIPTIONAL REGULATOR"/>
    <property type="match status" value="1"/>
</dbReference>
<proteinExistence type="predicted"/>
<evidence type="ECO:0000313" key="3">
    <source>
        <dbReference type="Proteomes" id="UP000780801"/>
    </source>
</evidence>
<protein>
    <recommendedName>
        <fullName evidence="1">DJ-1/PfpI domain-containing protein</fullName>
    </recommendedName>
</protein>
<dbReference type="SUPFAM" id="SSF52317">
    <property type="entry name" value="Class I glutamine amidotransferase-like"/>
    <property type="match status" value="1"/>
</dbReference>